<organism evidence="1 2">
    <name type="scientific">Hexamita inflata</name>
    <dbReference type="NCBI Taxonomy" id="28002"/>
    <lineage>
        <taxon>Eukaryota</taxon>
        <taxon>Metamonada</taxon>
        <taxon>Diplomonadida</taxon>
        <taxon>Hexamitidae</taxon>
        <taxon>Hexamitinae</taxon>
        <taxon>Hexamita</taxon>
    </lineage>
</organism>
<evidence type="ECO:0000313" key="2">
    <source>
        <dbReference type="Proteomes" id="UP001642409"/>
    </source>
</evidence>
<reference evidence="1 2" key="1">
    <citation type="submission" date="2024-07" db="EMBL/GenBank/DDBJ databases">
        <authorList>
            <person name="Akdeniz Z."/>
        </authorList>
    </citation>
    <scope>NUCLEOTIDE SEQUENCE [LARGE SCALE GENOMIC DNA]</scope>
</reference>
<gene>
    <name evidence="1" type="ORF">HINF_LOCUS581</name>
</gene>
<protein>
    <submittedName>
        <fullName evidence="1">Hypothetical_protein</fullName>
    </submittedName>
</protein>
<evidence type="ECO:0000313" key="1">
    <source>
        <dbReference type="EMBL" id="CAL5970641.1"/>
    </source>
</evidence>
<dbReference type="EMBL" id="CAXDID020000001">
    <property type="protein sequence ID" value="CAL5970641.1"/>
    <property type="molecule type" value="Genomic_DNA"/>
</dbReference>
<comment type="caution">
    <text evidence="1">The sequence shown here is derived from an EMBL/GenBank/DDBJ whole genome shotgun (WGS) entry which is preliminary data.</text>
</comment>
<keyword evidence="2" id="KW-1185">Reference proteome</keyword>
<name>A0ABP1GHE4_9EUKA</name>
<dbReference type="Proteomes" id="UP001642409">
    <property type="component" value="Unassembled WGS sequence"/>
</dbReference>
<accession>A0ABP1GHE4</accession>
<sequence length="199" mass="23293">MLEARDRNVKLGLTSREHQKTYTKLSGFSKRKSQLRQRQIIKQCNDVFGALSQRCTIVRQSPWLRSTLFACKPVSNKNFKAQLAAPQKNVQMNVRAFNMLQSEWPSNKDEKAPERVTSSDRFRLFWSYDFIIFNQYLRYGVPCEAARRDTWTRVFPTVSPERDKSSRFQIHVLSSKLSKYAPYYRGAQGPGQRSLRCEP</sequence>
<proteinExistence type="predicted"/>